<evidence type="ECO:0000256" key="1">
    <source>
        <dbReference type="ARBA" id="ARBA00004618"/>
    </source>
</evidence>
<dbReference type="STRING" id="523849.OCC_13935"/>
<evidence type="ECO:0000313" key="6">
    <source>
        <dbReference type="Proteomes" id="UP000015502"/>
    </source>
</evidence>
<comment type="subcellular location">
    <subcellularLocation>
        <location evidence="1">Archaeal flagellum</location>
    </subcellularLocation>
</comment>
<feature type="domain" description="Archaeal flagella protein FlaD/E" evidence="4">
    <location>
        <begin position="84"/>
        <end position="177"/>
    </location>
</feature>
<protein>
    <recommendedName>
        <fullName evidence="4">Archaeal flagella protein FlaD/E domain-containing protein</fullName>
    </recommendedName>
</protein>
<dbReference type="GO" id="GO:0097588">
    <property type="term" value="P:archaeal or bacterial-type flagellum-dependent cell motility"/>
    <property type="evidence" value="ECO:0007669"/>
    <property type="project" value="InterPro"/>
</dbReference>
<organism evidence="5 6">
    <name type="scientific">Thermococcus litoralis (strain ATCC 51850 / DSM 5473 / JCM 8560 / NS-C)</name>
    <dbReference type="NCBI Taxonomy" id="523849"/>
    <lineage>
        <taxon>Archaea</taxon>
        <taxon>Methanobacteriati</taxon>
        <taxon>Methanobacteriota</taxon>
        <taxon>Thermococci</taxon>
        <taxon>Thermococcales</taxon>
        <taxon>Thermococcaceae</taxon>
        <taxon>Thermococcus</taxon>
    </lineage>
</organism>
<sequence>MNRLWKKPKEKVSEEEVPIGEINEEFPAHENIVEIEELPQEEVEKMETFETPADVAEGGEVEMSEKKFEVPEDIASLLFAEEPKKARLETLPEDIVSTMIALKWLGFLIDRVGIQNLESVLEFYYDIGWISERVLNALLRYAKGTRPHHRDPEWKPSEKLTVQDHLISLLFIERLRGLRITRDVLDKLEREVKILEKTLDEFYGV</sequence>
<dbReference type="PANTHER" id="PTHR40698:SF1">
    <property type="entry name" value="FLAGELLA-RELATED PROTEIN D-RELATED"/>
    <property type="match status" value="1"/>
</dbReference>
<feature type="coiled-coil region" evidence="3">
    <location>
        <begin position="178"/>
        <end position="205"/>
    </location>
</feature>
<dbReference type="Pfam" id="PF04659">
    <property type="entry name" value="Arch_fla_DE"/>
    <property type="match status" value="1"/>
</dbReference>
<dbReference type="EMBL" id="CP006670">
    <property type="protein sequence ID" value="AGT34270.1"/>
    <property type="molecule type" value="Genomic_DNA"/>
</dbReference>
<evidence type="ECO:0000256" key="2">
    <source>
        <dbReference type="ARBA" id="ARBA00022440"/>
    </source>
</evidence>
<dbReference type="InterPro" id="IPR006752">
    <property type="entry name" value="Arch_fla_DE"/>
</dbReference>
<dbReference type="GO" id="GO:0097589">
    <property type="term" value="C:archaeal-type flagellum"/>
    <property type="evidence" value="ECO:0007669"/>
    <property type="project" value="UniProtKB-SubCell"/>
</dbReference>
<reference evidence="5 6" key="1">
    <citation type="journal article" date="2012" name="J. Bacteriol.">
        <title>Genome sequence of the model hyperthermophilic archaeon Thermococcus litoralis NS-C.</title>
        <authorList>
            <person name="Gardner A.F."/>
            <person name="Kumar S."/>
            <person name="Perler F.B."/>
        </authorList>
    </citation>
    <scope>NUCLEOTIDE SEQUENCE [LARGE SCALE GENOMIC DNA]</scope>
    <source>
        <strain evidence="6">ATCC 51850 / DSM 5473 / JCM 8560 / NS-C</strain>
    </source>
</reference>
<name>S5Z4S3_THELN</name>
<dbReference type="InterPro" id="IPR052494">
    <property type="entry name" value="Flagella_assembly_related"/>
</dbReference>
<dbReference type="PANTHER" id="PTHR40698">
    <property type="entry name" value="FLAGELLA-RELATED PROTEIN E-RELATED-RELATED"/>
    <property type="match status" value="1"/>
</dbReference>
<dbReference type="Proteomes" id="UP000015502">
    <property type="component" value="Chromosome"/>
</dbReference>
<dbReference type="AlphaFoldDB" id="S5Z4S3"/>
<dbReference type="PIRSF" id="PIRSF017066">
    <property type="entry name" value="FlaD_arch_prd"/>
    <property type="match status" value="1"/>
</dbReference>
<dbReference type="PaxDb" id="523849-OCC_13935"/>
<dbReference type="HOGENOM" id="CLU_047519_0_0_2"/>
<keyword evidence="2" id="KW-0974">Archaeal flagellum</keyword>
<proteinExistence type="predicted"/>
<keyword evidence="3" id="KW-0175">Coiled coil</keyword>
<accession>S5Z4S3</accession>
<keyword evidence="6" id="KW-1185">Reference proteome</keyword>
<dbReference type="InterPro" id="IPR016682">
    <property type="entry name" value="FlaD_prd_arc"/>
</dbReference>
<gene>
    <name evidence="5" type="ORF">OCC_13935</name>
</gene>
<evidence type="ECO:0000259" key="4">
    <source>
        <dbReference type="Pfam" id="PF04659"/>
    </source>
</evidence>
<evidence type="ECO:0000256" key="3">
    <source>
        <dbReference type="SAM" id="Coils"/>
    </source>
</evidence>
<evidence type="ECO:0000313" key="5">
    <source>
        <dbReference type="EMBL" id="AGT34270.1"/>
    </source>
</evidence>
<dbReference type="KEGG" id="tlt:OCC_13935"/>